<feature type="transmembrane region" description="Helical" evidence="1">
    <location>
        <begin position="6"/>
        <end position="28"/>
    </location>
</feature>
<proteinExistence type="predicted"/>
<evidence type="ECO:0000313" key="3">
    <source>
        <dbReference type="Proteomes" id="UP001596310"/>
    </source>
</evidence>
<comment type="caution">
    <text evidence="2">The sequence shown here is derived from an EMBL/GenBank/DDBJ whole genome shotgun (WGS) entry which is preliminary data.</text>
</comment>
<evidence type="ECO:0000256" key="1">
    <source>
        <dbReference type="SAM" id="Phobius"/>
    </source>
</evidence>
<dbReference type="RefSeq" id="WP_164511166.1">
    <property type="nucleotide sequence ID" value="NZ_JBHSSM010000010.1"/>
</dbReference>
<dbReference type="EMBL" id="JBHSSM010000010">
    <property type="protein sequence ID" value="MFC6314620.1"/>
    <property type="molecule type" value="Genomic_DNA"/>
</dbReference>
<name>A0ABW1UP58_9LACO</name>
<evidence type="ECO:0000313" key="2">
    <source>
        <dbReference type="EMBL" id="MFC6314620.1"/>
    </source>
</evidence>
<keyword evidence="1" id="KW-0472">Membrane</keyword>
<evidence type="ECO:0008006" key="4">
    <source>
        <dbReference type="Google" id="ProtNLM"/>
    </source>
</evidence>
<keyword evidence="1" id="KW-1133">Transmembrane helix</keyword>
<reference evidence="3" key="1">
    <citation type="journal article" date="2019" name="Int. J. Syst. Evol. Microbiol.">
        <title>The Global Catalogue of Microorganisms (GCM) 10K type strain sequencing project: providing services to taxonomists for standard genome sequencing and annotation.</title>
        <authorList>
            <consortium name="The Broad Institute Genomics Platform"/>
            <consortium name="The Broad Institute Genome Sequencing Center for Infectious Disease"/>
            <person name="Wu L."/>
            <person name="Ma J."/>
        </authorList>
    </citation>
    <scope>NUCLEOTIDE SEQUENCE [LARGE SCALE GENOMIC DNA]</scope>
    <source>
        <strain evidence="3">CCM 8897</strain>
    </source>
</reference>
<dbReference type="Proteomes" id="UP001596310">
    <property type="component" value="Unassembled WGS sequence"/>
</dbReference>
<gene>
    <name evidence="2" type="ORF">ACFQHW_03445</name>
</gene>
<sequence>MSVKDVIVLLFMVGTFVVQAVQLAIDLIKLGQKNNRVQLLTKLRLFK</sequence>
<protein>
    <recommendedName>
        <fullName evidence="4">Holin-like toxin</fullName>
    </recommendedName>
</protein>
<keyword evidence="1" id="KW-0812">Transmembrane</keyword>
<organism evidence="2 3">
    <name type="scientific">Lapidilactobacillus achengensis</name>
    <dbReference type="NCBI Taxonomy" id="2486000"/>
    <lineage>
        <taxon>Bacteria</taxon>
        <taxon>Bacillati</taxon>
        <taxon>Bacillota</taxon>
        <taxon>Bacilli</taxon>
        <taxon>Lactobacillales</taxon>
        <taxon>Lactobacillaceae</taxon>
        <taxon>Lapidilactobacillus</taxon>
    </lineage>
</organism>
<keyword evidence="3" id="KW-1185">Reference proteome</keyword>
<accession>A0ABW1UP58</accession>